<reference evidence="4 5" key="1">
    <citation type="submission" date="2020-08" db="EMBL/GenBank/DDBJ databases">
        <title>Sequencing the genomes of 1000 actinobacteria strains.</title>
        <authorList>
            <person name="Klenk H.-P."/>
        </authorList>
    </citation>
    <scope>NUCLEOTIDE SEQUENCE [LARGE SCALE GENOMIC DNA]</scope>
    <source>
        <strain evidence="4 5">DSM 45298</strain>
    </source>
</reference>
<dbReference type="PANTHER" id="PTHR16943">
    <property type="entry name" value="2-METHYLCITRATE DEHYDRATASE-RELATED"/>
    <property type="match status" value="1"/>
</dbReference>
<comment type="caution">
    <text evidence="4">The sequence shown here is derived from an EMBL/GenBank/DDBJ whole genome shotgun (WGS) entry which is preliminary data.</text>
</comment>
<feature type="domain" description="MmgE/PrpD N-terminal" evidence="2">
    <location>
        <begin position="10"/>
        <end position="189"/>
    </location>
</feature>
<evidence type="ECO:0000259" key="3">
    <source>
        <dbReference type="Pfam" id="PF19305"/>
    </source>
</evidence>
<proteinExistence type="inferred from homology"/>
<evidence type="ECO:0000256" key="1">
    <source>
        <dbReference type="ARBA" id="ARBA00006174"/>
    </source>
</evidence>
<name>A0A840F6M8_9ACTN</name>
<accession>A0A840F6M8</accession>
<dbReference type="SUPFAM" id="SSF103378">
    <property type="entry name" value="2-methylcitrate dehydratase PrpD"/>
    <property type="match status" value="1"/>
</dbReference>
<protein>
    <submittedName>
        <fullName evidence="4">2-methylcitrate dehydratase PrpD</fullName>
    </submittedName>
</protein>
<keyword evidence="5" id="KW-1185">Reference proteome</keyword>
<organism evidence="4 5">
    <name type="scientific">Gordonia humi</name>
    <dbReference type="NCBI Taxonomy" id="686429"/>
    <lineage>
        <taxon>Bacteria</taxon>
        <taxon>Bacillati</taxon>
        <taxon>Actinomycetota</taxon>
        <taxon>Actinomycetes</taxon>
        <taxon>Mycobacteriales</taxon>
        <taxon>Gordoniaceae</taxon>
        <taxon>Gordonia</taxon>
    </lineage>
</organism>
<feature type="domain" description="MmgE/PrpD C-terminal" evidence="3">
    <location>
        <begin position="267"/>
        <end position="421"/>
    </location>
</feature>
<evidence type="ECO:0000259" key="2">
    <source>
        <dbReference type="Pfam" id="PF03972"/>
    </source>
</evidence>
<dbReference type="AlphaFoldDB" id="A0A840F6M8"/>
<dbReference type="GO" id="GO:0016829">
    <property type="term" value="F:lyase activity"/>
    <property type="evidence" value="ECO:0007669"/>
    <property type="project" value="InterPro"/>
</dbReference>
<comment type="similarity">
    <text evidence="1">Belongs to the PrpD family.</text>
</comment>
<dbReference type="Pfam" id="PF19305">
    <property type="entry name" value="MmgE_PrpD_C"/>
    <property type="match status" value="1"/>
</dbReference>
<dbReference type="InterPro" id="IPR045336">
    <property type="entry name" value="MmgE_PrpD_N"/>
</dbReference>
<dbReference type="Gene3D" id="3.30.1330.120">
    <property type="entry name" value="2-methylcitrate dehydratase PrpD"/>
    <property type="match status" value="1"/>
</dbReference>
<dbReference type="InterPro" id="IPR042183">
    <property type="entry name" value="MmgE/PrpD_sf_1"/>
</dbReference>
<dbReference type="Proteomes" id="UP000551501">
    <property type="component" value="Unassembled WGS sequence"/>
</dbReference>
<gene>
    <name evidence="4" type="ORF">BKA16_003761</name>
</gene>
<evidence type="ECO:0000313" key="4">
    <source>
        <dbReference type="EMBL" id="MBB4137209.1"/>
    </source>
</evidence>
<dbReference type="Pfam" id="PF03972">
    <property type="entry name" value="MmgE_PrpD_N"/>
    <property type="match status" value="1"/>
</dbReference>
<dbReference type="InterPro" id="IPR036148">
    <property type="entry name" value="MmgE/PrpD_sf"/>
</dbReference>
<dbReference type="InterPro" id="IPR005656">
    <property type="entry name" value="MmgE_PrpD"/>
</dbReference>
<dbReference type="InterPro" id="IPR045337">
    <property type="entry name" value="MmgE_PrpD_C"/>
</dbReference>
<dbReference type="Gene3D" id="1.10.4100.10">
    <property type="entry name" value="2-methylcitrate dehydratase PrpD"/>
    <property type="match status" value="1"/>
</dbReference>
<evidence type="ECO:0000313" key="5">
    <source>
        <dbReference type="Proteomes" id="UP000551501"/>
    </source>
</evidence>
<dbReference type="RefSeq" id="WP_183372093.1">
    <property type="nucleotide sequence ID" value="NZ_BAABHL010000126.1"/>
</dbReference>
<sequence>MTDLKLDLTRLGGFVADTDHDGVPEETWTFGRLLLLDSLGALIGGLRYPAVQEMGRTLAIADEEAAAVPFAWTTVLGAAATWLDADSGGSFHPAGARLPPVPTAHPAPHVLPALLHAVTRGPVDDDAAITAFVLGCEVGLRFGVGTSLRPGLHPHGVHGPIAAAVAMSAVTGADAGRVVRAVERSGSLPLAATLAVPMHGGTVRNVWTGLGAYYGSLAAATAGDSAGAEGALDALYDGVVATDADVDEITGGLGERWRVRDSYVKPYACARWVHPTLDALRIALADAGGPAPSDIVAVEVETFAFAASLDTRGAESDLHARFSIPRCVASVVVDGRLDAEGFLPERFDRPDVEMLVDRVHLREVPEFSAALPQRRPARVTVRTISGAWTAEVPNARGNPDSALTVDEIVEKFLGNVGPFLPRDVLDPVIDTLTGVDARGSGGTSLRDLALAVRVQVSAAS</sequence>
<dbReference type="InterPro" id="IPR042188">
    <property type="entry name" value="MmgE/PrpD_sf_2"/>
</dbReference>
<dbReference type="EMBL" id="JACIFP010000001">
    <property type="protein sequence ID" value="MBB4137209.1"/>
    <property type="molecule type" value="Genomic_DNA"/>
</dbReference>
<dbReference type="PANTHER" id="PTHR16943:SF8">
    <property type="entry name" value="2-METHYLCITRATE DEHYDRATASE"/>
    <property type="match status" value="1"/>
</dbReference>